<dbReference type="RefSeq" id="XP_009827640.1">
    <property type="nucleotide sequence ID" value="XM_009829338.1"/>
</dbReference>
<evidence type="ECO:0000256" key="1">
    <source>
        <dbReference type="ARBA" id="ARBA00022737"/>
    </source>
</evidence>
<dbReference type="SUPFAM" id="SSF47473">
    <property type="entry name" value="EF-hand"/>
    <property type="match status" value="1"/>
</dbReference>
<dbReference type="PROSITE" id="PS50030">
    <property type="entry name" value="UBA"/>
    <property type="match status" value="1"/>
</dbReference>
<dbReference type="PROSITE" id="PS00018">
    <property type="entry name" value="EF_HAND_1"/>
    <property type="match status" value="3"/>
</dbReference>
<dbReference type="InterPro" id="IPR000048">
    <property type="entry name" value="IQ_motif_EF-hand-BS"/>
</dbReference>
<dbReference type="InterPro" id="IPR011992">
    <property type="entry name" value="EF-hand-dom_pair"/>
</dbReference>
<dbReference type="InterPro" id="IPR018247">
    <property type="entry name" value="EF_Hand_1_Ca_BS"/>
</dbReference>
<feature type="domain" description="EF-hand" evidence="4">
    <location>
        <begin position="1463"/>
        <end position="1498"/>
    </location>
</feature>
<dbReference type="Pfam" id="PF13499">
    <property type="entry name" value="EF-hand_7"/>
    <property type="match status" value="2"/>
</dbReference>
<dbReference type="PANTHER" id="PTHR23050">
    <property type="entry name" value="CALCIUM BINDING PROTEIN"/>
    <property type="match status" value="1"/>
</dbReference>
<evidence type="ECO:0000259" key="3">
    <source>
        <dbReference type="PROSITE" id="PS50030"/>
    </source>
</evidence>
<dbReference type="InterPro" id="IPR002048">
    <property type="entry name" value="EF_hand_dom"/>
</dbReference>
<dbReference type="GeneID" id="20806721"/>
<protein>
    <submittedName>
        <fullName evidence="5">Uncharacterized protein</fullName>
    </submittedName>
</protein>
<feature type="domain" description="EF-hand" evidence="4">
    <location>
        <begin position="1697"/>
        <end position="1732"/>
    </location>
</feature>
<dbReference type="InterPro" id="IPR009060">
    <property type="entry name" value="UBA-like_sf"/>
</dbReference>
<dbReference type="CDD" id="cd19757">
    <property type="entry name" value="Bbox1"/>
    <property type="match status" value="1"/>
</dbReference>
<dbReference type="PROSITE" id="PS50222">
    <property type="entry name" value="EF_HAND_2"/>
    <property type="match status" value="3"/>
</dbReference>
<dbReference type="VEuPathDB" id="FungiDB:H257_04725"/>
<dbReference type="SMART" id="SM00015">
    <property type="entry name" value="IQ"/>
    <property type="match status" value="7"/>
</dbReference>
<dbReference type="Gene3D" id="1.10.8.10">
    <property type="entry name" value="DNA helicase RuvA subunit, C-terminal domain"/>
    <property type="match status" value="1"/>
</dbReference>
<feature type="domain" description="UBA" evidence="3">
    <location>
        <begin position="1785"/>
        <end position="1829"/>
    </location>
</feature>
<dbReference type="SUPFAM" id="SSF46934">
    <property type="entry name" value="UBA-like"/>
    <property type="match status" value="1"/>
</dbReference>
<keyword evidence="2" id="KW-0106">Calcium</keyword>
<reference evidence="5" key="1">
    <citation type="submission" date="2013-12" db="EMBL/GenBank/DDBJ databases">
        <title>The Genome Sequence of Aphanomyces astaci APO3.</title>
        <authorList>
            <consortium name="The Broad Institute Genomics Platform"/>
            <person name="Russ C."/>
            <person name="Tyler B."/>
            <person name="van West P."/>
            <person name="Dieguez-Uribeondo J."/>
            <person name="Young S.K."/>
            <person name="Zeng Q."/>
            <person name="Gargeya S."/>
            <person name="Fitzgerald M."/>
            <person name="Abouelleil A."/>
            <person name="Alvarado L."/>
            <person name="Chapman S.B."/>
            <person name="Gainer-Dewar J."/>
            <person name="Goldberg J."/>
            <person name="Griggs A."/>
            <person name="Gujja S."/>
            <person name="Hansen M."/>
            <person name="Howarth C."/>
            <person name="Imamovic A."/>
            <person name="Ireland A."/>
            <person name="Larimer J."/>
            <person name="McCowan C."/>
            <person name="Murphy C."/>
            <person name="Pearson M."/>
            <person name="Poon T.W."/>
            <person name="Priest M."/>
            <person name="Roberts A."/>
            <person name="Saif S."/>
            <person name="Shea T."/>
            <person name="Sykes S."/>
            <person name="Wortman J."/>
            <person name="Nusbaum C."/>
            <person name="Birren B."/>
        </authorList>
    </citation>
    <scope>NUCLEOTIDE SEQUENCE [LARGE SCALE GENOMIC DNA]</scope>
    <source>
        <strain evidence="5">APO3</strain>
    </source>
</reference>
<feature type="domain" description="EF-hand" evidence="4">
    <location>
        <begin position="1660"/>
        <end position="1695"/>
    </location>
</feature>
<dbReference type="STRING" id="112090.W4GVA4"/>
<dbReference type="Gene3D" id="1.10.238.10">
    <property type="entry name" value="EF-hand"/>
    <property type="match status" value="2"/>
</dbReference>
<organism evidence="5">
    <name type="scientific">Aphanomyces astaci</name>
    <name type="common">Crayfish plague agent</name>
    <dbReference type="NCBI Taxonomy" id="112090"/>
    <lineage>
        <taxon>Eukaryota</taxon>
        <taxon>Sar</taxon>
        <taxon>Stramenopiles</taxon>
        <taxon>Oomycota</taxon>
        <taxon>Saprolegniomycetes</taxon>
        <taxon>Saprolegniales</taxon>
        <taxon>Verrucalvaceae</taxon>
        <taxon>Aphanomyces</taxon>
    </lineage>
</organism>
<dbReference type="OrthoDB" id="26525at2759"/>
<dbReference type="GO" id="GO:0005509">
    <property type="term" value="F:calcium ion binding"/>
    <property type="evidence" value="ECO:0007669"/>
    <property type="project" value="InterPro"/>
</dbReference>
<dbReference type="EMBL" id="KI913121">
    <property type="protein sequence ID" value="ETV82969.1"/>
    <property type="molecule type" value="Genomic_DNA"/>
</dbReference>
<dbReference type="SMART" id="SM00054">
    <property type="entry name" value="EFh"/>
    <property type="match status" value="3"/>
</dbReference>
<proteinExistence type="predicted"/>
<accession>W4GVA4</accession>
<dbReference type="InterPro" id="IPR015940">
    <property type="entry name" value="UBA"/>
</dbReference>
<gene>
    <name evidence="5" type="ORF">H257_04725</name>
</gene>
<dbReference type="PROSITE" id="PS50096">
    <property type="entry name" value="IQ"/>
    <property type="match status" value="5"/>
</dbReference>
<evidence type="ECO:0000259" key="4">
    <source>
        <dbReference type="PROSITE" id="PS50222"/>
    </source>
</evidence>
<evidence type="ECO:0000256" key="2">
    <source>
        <dbReference type="ARBA" id="ARBA00022837"/>
    </source>
</evidence>
<dbReference type="CDD" id="cd23767">
    <property type="entry name" value="IQCD"/>
    <property type="match status" value="1"/>
</dbReference>
<name>W4GVA4_APHAT</name>
<dbReference type="Pfam" id="PF22586">
    <property type="entry name" value="ANCHR-like_BBOX"/>
    <property type="match status" value="1"/>
</dbReference>
<evidence type="ECO:0000313" key="5">
    <source>
        <dbReference type="EMBL" id="ETV82969.1"/>
    </source>
</evidence>
<sequence length="1913" mass="224166">MLCARLGRNVVVALVGQRGGARGLDILRHRPRNHVITPAGTSLPVVYGTDTGWMLVGVSSMYSHNNSLFYDDIRHADKSSVPPPLLKSSSLGDMPREDMVPQKAMQAPGSKIRMLRMLPTKSVGPGMETAVPRRVNHMATLPFHSSSKQPSIDPPVKHSLQSKRKVYGIPLKSVLKCNDNVSRNLRLLRPLDNSTALQVALQQQESHIQDTMHRVGKNLPIQFLKESNHREFAVKIASETVWRILVANWTLAQRRALQQWQAWTLHARKLDHNAKRRLLDRQAGLARCLHIAQDRLYRLIRLRLRTWQHEAQHRTHQLHVNMALYIQCAWRQKVARHAVSHVHARHIRLTRHYAAVVIQRHTRGVLGRRRASHLAHAKLTQTSARTIQRAFRRFVVVQLHSRQVKQDRTSDIQRVWRGWRGRRRGHDRRKGVRAAAVTYSNAQTEIAVDRSTTYVCAIMAIQRSIRHHLIRQQVRAGVQCMARRRQCFPRIQIQRSWRRYRRAVLVDVMARLVHTLVVVAKQLARKVVYHCAKLAEAKRRRGATAIQARIRGTLSRMHGFPMQYRVWYELDKQLPRCDKEPLEWEPLASTDRIKCLVVWRTKVQRWRDGCATDIQRLYRGYAVRQKFQVRQQACGDLRQLLNRPVHAYLRRLKARRVRGRWRRHRHATLASTMLAWKGMAHALSQLKTLRRGARQRQIAQWHFEKTHRRRLLRHWGECVRVQRDRARRALLATQFSNRHIQARATKQWRRGTVVEVICDVVWKLSILVDVYQRWARHASLMRRLKRLQAKVHGRIKVDLVNQWKQLHILNHLHHNMATRQRCHMLVQSHLTALHAFTRRNQLVNQRYIRMGARYGVRTWAEWVSLVKFRRDQHELCRVFRLRHMFARWKTLKAILRAKALQRQRLDAFATKCKLTRGLVQWLEATDHARDYHVLHMKSQRLFSRTFKRKAFAEWFELWSATAGKRRIASALLIQATWRGIKGRRRFAKAKALHEYKMAKRIERGVDSPECSIDNIASLLTTQQWVILYAYLPWEPPSLQFRKAFCTVATHFHLKRHTSFGFCDATQMDPVTMVSLASRLHLKRRLPSISVFWQGRGPENETSRDPPRRISRRFTKIDMQFALSSMTAETLLVFVDGLFQRGNHATAVDLQAIMRRTLVRLRIYYATQYRHRNAATTIVWWFVRQCRRRRYKNATKLQRWYRRRMAQHAAWMTAKARMVVLRQPIQLIQRVVRHFFRRVQYAHARDERLATPTLYPNAPLCMTCEVKIGVTKCIDCDEPYCDDCFAAFHKQGARANHRAVTMEFQAMHLNLCMCRRCHVRATARVCEACKMGLCLLCFEKVHSMRSGLHNHRFRRPIRLQQDPKHRLKLKKKPAYLSQLLCSDVAQVVISQHGWPSKSSVDAAAAAADKVQRDAAERESHIQAICRTLEKPVLDAFKLYDPHHQGYVGVGELRMLLTHELCIPVTKNEICDIVASIDLNHDGHLGWNEILRWLAIQIVDGAFRGTFRAVRTKALHVHKGYRKTQQHIRDVKRKLRDRWPKVVPRKKRVPPYDDVFQLHPVDDFQRKKHVFYRFLQHEFALEWIFEDMHEIDLDKQMTVFADVFVPRWNAGALGYEYLYDGTTFEHQATLFEQKWDVDLNKYVFLNMETHDTHLVDPRKEDVLYALALEAFTEVDVDGSGEVDVHELFTLLNESLCEPMTMDQVIQVMTSIDQDGTGTINFNEFYAWYGSEYSQKQIKSVKHDGLKLALRTRRQAKRIAAKSYRAGVKQGSKLIQGVKHRMHERRLQKDCEHASPETVELLMEGFDKHLIQKALMMNHNDVHKARDWLAQKQDEAAIDAATKRAASRRRREEQLHVLRRVQTSTKSGALKLAVAIKVMLFGQKLNRDAEVDYILKNLKMEIDGARQIVQDEIDPE</sequence>
<keyword evidence="1" id="KW-0677">Repeat</keyword>
<dbReference type="InterPro" id="IPR050145">
    <property type="entry name" value="Centrin_CML-like"/>
</dbReference>
<dbReference type="CDD" id="cd00051">
    <property type="entry name" value="EFh"/>
    <property type="match status" value="2"/>
</dbReference>